<evidence type="ECO:0000259" key="2">
    <source>
        <dbReference type="Pfam" id="PF03364"/>
    </source>
</evidence>
<keyword evidence="1" id="KW-0732">Signal</keyword>
<accession>A0AAD3T0X8</accession>
<dbReference type="EMBL" id="BSYO01000022">
    <property type="protein sequence ID" value="GMH20933.1"/>
    <property type="molecule type" value="Genomic_DNA"/>
</dbReference>
<protein>
    <recommendedName>
        <fullName evidence="2">Coenzyme Q-binding protein COQ10 START domain-containing protein</fullName>
    </recommendedName>
</protein>
<dbReference type="CDD" id="cd08866">
    <property type="entry name" value="SRPBCC_11"/>
    <property type="match status" value="1"/>
</dbReference>
<feature type="domain" description="Coenzyme Q-binding protein COQ10 START" evidence="2">
    <location>
        <begin position="125"/>
        <end position="273"/>
    </location>
</feature>
<sequence>MRAAIPFSLLELNPLLAGSASTNSITCNSSSNWERTGKPSAPVSAASQWSCSASSAKNVLRFASSQSCCSLNEITGHADDEDDTIDEEAEYCGNTEKELFCGNGISIQVIKLGNRSRRIQSNIVIDASLHTVWDILTDYERLADFIPGLAVSQLLERTENYARIFQIGQQNLVLGLKFTAKGIIDCYEKDLEILSFGHRRIIEFKMIEGDFLTFKGKWSIEQYKSQTSEATRSMGRQEFDTILSYMVDVEPNIWLPIRLVEGRLCREIKANLSSIREEAQRSKQHAPPAG</sequence>
<dbReference type="AlphaFoldDB" id="A0AAD3T0X8"/>
<reference evidence="3" key="1">
    <citation type="submission" date="2023-05" db="EMBL/GenBank/DDBJ databases">
        <title>Nepenthes gracilis genome sequencing.</title>
        <authorList>
            <person name="Fukushima K."/>
        </authorList>
    </citation>
    <scope>NUCLEOTIDE SEQUENCE</scope>
    <source>
        <strain evidence="3">SING2019-196</strain>
    </source>
</reference>
<dbReference type="SUPFAM" id="SSF55961">
    <property type="entry name" value="Bet v1-like"/>
    <property type="match status" value="1"/>
</dbReference>
<organism evidence="3 4">
    <name type="scientific">Nepenthes gracilis</name>
    <name type="common">Slender pitcher plant</name>
    <dbReference type="NCBI Taxonomy" id="150966"/>
    <lineage>
        <taxon>Eukaryota</taxon>
        <taxon>Viridiplantae</taxon>
        <taxon>Streptophyta</taxon>
        <taxon>Embryophyta</taxon>
        <taxon>Tracheophyta</taxon>
        <taxon>Spermatophyta</taxon>
        <taxon>Magnoliopsida</taxon>
        <taxon>eudicotyledons</taxon>
        <taxon>Gunneridae</taxon>
        <taxon>Pentapetalae</taxon>
        <taxon>Caryophyllales</taxon>
        <taxon>Nepenthaceae</taxon>
        <taxon>Nepenthes</taxon>
    </lineage>
</organism>
<name>A0AAD3T0X8_NEPGR</name>
<gene>
    <name evidence="3" type="ORF">Nepgr_022775</name>
</gene>
<evidence type="ECO:0000313" key="4">
    <source>
        <dbReference type="Proteomes" id="UP001279734"/>
    </source>
</evidence>
<dbReference type="Pfam" id="PF03364">
    <property type="entry name" value="Polyketide_cyc"/>
    <property type="match status" value="1"/>
</dbReference>
<dbReference type="Gene3D" id="3.30.530.20">
    <property type="match status" value="1"/>
</dbReference>
<feature type="signal peptide" evidence="1">
    <location>
        <begin position="1"/>
        <end position="19"/>
    </location>
</feature>
<comment type="caution">
    <text evidence="3">The sequence shown here is derived from an EMBL/GenBank/DDBJ whole genome shotgun (WGS) entry which is preliminary data.</text>
</comment>
<proteinExistence type="predicted"/>
<evidence type="ECO:0000256" key="1">
    <source>
        <dbReference type="SAM" id="SignalP"/>
    </source>
</evidence>
<feature type="chain" id="PRO_5042033255" description="Coenzyme Q-binding protein COQ10 START domain-containing protein" evidence="1">
    <location>
        <begin position="20"/>
        <end position="290"/>
    </location>
</feature>
<keyword evidence="4" id="KW-1185">Reference proteome</keyword>
<dbReference type="PANTHER" id="PTHR34060:SF1">
    <property type="entry name" value="POLYKETIDE CYCLASE _ DEHYDRASE AND LIPID TRANSPORT PROTEIN"/>
    <property type="match status" value="1"/>
</dbReference>
<dbReference type="Proteomes" id="UP001279734">
    <property type="component" value="Unassembled WGS sequence"/>
</dbReference>
<dbReference type="InterPro" id="IPR005031">
    <property type="entry name" value="COQ10_START"/>
</dbReference>
<evidence type="ECO:0000313" key="3">
    <source>
        <dbReference type="EMBL" id="GMH20933.1"/>
    </source>
</evidence>
<dbReference type="PANTHER" id="PTHR34060">
    <property type="entry name" value="POLYKETIDE CYCLASE / DEHYDRASE AND LIPID TRANSPORT PROTEIN"/>
    <property type="match status" value="1"/>
</dbReference>
<dbReference type="InterPro" id="IPR023393">
    <property type="entry name" value="START-like_dom_sf"/>
</dbReference>